<organism evidence="1">
    <name type="scientific">Tanacetum cinerariifolium</name>
    <name type="common">Dalmatian daisy</name>
    <name type="synonym">Chrysanthemum cinerariifolium</name>
    <dbReference type="NCBI Taxonomy" id="118510"/>
    <lineage>
        <taxon>Eukaryota</taxon>
        <taxon>Viridiplantae</taxon>
        <taxon>Streptophyta</taxon>
        <taxon>Embryophyta</taxon>
        <taxon>Tracheophyta</taxon>
        <taxon>Spermatophyta</taxon>
        <taxon>Magnoliopsida</taxon>
        <taxon>eudicotyledons</taxon>
        <taxon>Gunneridae</taxon>
        <taxon>Pentapetalae</taxon>
        <taxon>asterids</taxon>
        <taxon>campanulids</taxon>
        <taxon>Asterales</taxon>
        <taxon>Asteraceae</taxon>
        <taxon>Asteroideae</taxon>
        <taxon>Anthemideae</taxon>
        <taxon>Anthemidinae</taxon>
        <taxon>Tanacetum</taxon>
    </lineage>
</organism>
<sequence>PLNDLRAIAYSSSSLPNVEVSSLLDSFLAFKAMDLSLSLLPLKISESFSMITSFTLGLPINSSGASDDKSFDYSTAVTFALHFGYSALRNFPT</sequence>
<proteinExistence type="predicted"/>
<gene>
    <name evidence="1" type="ORF">Tci_675979</name>
</gene>
<name>A0A699KNJ6_TANCI</name>
<evidence type="ECO:0000313" key="1">
    <source>
        <dbReference type="EMBL" id="GFB04008.1"/>
    </source>
</evidence>
<reference evidence="1" key="1">
    <citation type="journal article" date="2019" name="Sci. Rep.">
        <title>Draft genome of Tanacetum cinerariifolium, the natural source of mosquito coil.</title>
        <authorList>
            <person name="Yamashiro T."/>
            <person name="Shiraishi A."/>
            <person name="Satake H."/>
            <person name="Nakayama K."/>
        </authorList>
    </citation>
    <scope>NUCLEOTIDE SEQUENCE</scope>
</reference>
<dbReference type="AlphaFoldDB" id="A0A699KNJ6"/>
<accession>A0A699KNJ6</accession>
<feature type="non-terminal residue" evidence="1">
    <location>
        <position position="1"/>
    </location>
</feature>
<comment type="caution">
    <text evidence="1">The sequence shown here is derived from an EMBL/GenBank/DDBJ whole genome shotgun (WGS) entry which is preliminary data.</text>
</comment>
<protein>
    <submittedName>
        <fullName evidence="1">Uncharacterized protein</fullName>
    </submittedName>
</protein>
<dbReference type="EMBL" id="BKCJ010539150">
    <property type="protein sequence ID" value="GFB04008.1"/>
    <property type="molecule type" value="Genomic_DNA"/>
</dbReference>